<comment type="catalytic activity">
    <reaction evidence="1">
        <text>ATP + protein L-histidine = ADP + protein N-phospho-L-histidine.</text>
        <dbReference type="EC" id="2.7.13.3"/>
    </reaction>
</comment>
<evidence type="ECO:0000256" key="9">
    <source>
        <dbReference type="ARBA" id="ARBA00023012"/>
    </source>
</evidence>
<dbReference type="InterPro" id="IPR003660">
    <property type="entry name" value="HAMP_dom"/>
</dbReference>
<evidence type="ECO:0000256" key="11">
    <source>
        <dbReference type="SAM" id="Phobius"/>
    </source>
</evidence>
<dbReference type="InterPro" id="IPR000700">
    <property type="entry name" value="PAS-assoc_C"/>
</dbReference>
<dbReference type="RefSeq" id="WP_220808679.1">
    <property type="nucleotide sequence ID" value="NZ_BPMK01000010.1"/>
</dbReference>
<dbReference type="InterPro" id="IPR013656">
    <property type="entry name" value="PAS_4"/>
</dbReference>
<keyword evidence="17" id="KW-1185">Reference proteome</keyword>
<keyword evidence="11" id="KW-0472">Membrane</keyword>
<dbReference type="InterPro" id="IPR036097">
    <property type="entry name" value="HisK_dim/P_sf"/>
</dbReference>
<dbReference type="PROSITE" id="PS50109">
    <property type="entry name" value="HIS_KIN"/>
    <property type="match status" value="1"/>
</dbReference>
<dbReference type="SUPFAM" id="SSF158472">
    <property type="entry name" value="HAMP domain-like"/>
    <property type="match status" value="1"/>
</dbReference>
<feature type="domain" description="PAS" evidence="13">
    <location>
        <begin position="374"/>
        <end position="423"/>
    </location>
</feature>
<reference evidence="16 17" key="1">
    <citation type="journal article" date="2022" name="Int. J. Syst. Evol. Microbiol.">
        <title>Noviherbaspirillum aridicola sp. nov., isolated from an arid soil in Pakistan.</title>
        <authorList>
            <person name="Khan I.U."/>
            <person name="Saqib M."/>
            <person name="Amin A."/>
            <person name="Hussain F."/>
            <person name="Li L."/>
            <person name="Liu Y.H."/>
            <person name="Fang B.Z."/>
            <person name="Ahmed I."/>
            <person name="Li W.J."/>
        </authorList>
    </citation>
    <scope>NUCLEOTIDE SEQUENCE [LARGE SCALE GENOMIC DNA]</scope>
    <source>
        <strain evidence="16 17">NCCP-691</strain>
    </source>
</reference>
<dbReference type="EMBL" id="BPMK01000010">
    <property type="protein sequence ID" value="GIZ52398.1"/>
    <property type="molecule type" value="Genomic_DNA"/>
</dbReference>
<feature type="coiled-coil region" evidence="10">
    <location>
        <begin position="643"/>
        <end position="697"/>
    </location>
</feature>
<evidence type="ECO:0000256" key="10">
    <source>
        <dbReference type="SAM" id="Coils"/>
    </source>
</evidence>
<evidence type="ECO:0000256" key="6">
    <source>
        <dbReference type="ARBA" id="ARBA00022741"/>
    </source>
</evidence>
<dbReference type="SMART" id="SM00304">
    <property type="entry name" value="HAMP"/>
    <property type="match status" value="1"/>
</dbReference>
<dbReference type="InterPro" id="IPR001610">
    <property type="entry name" value="PAC"/>
</dbReference>
<gene>
    <name evidence="16" type="ORF">NCCP691_24120</name>
</gene>
<sequence>MATERSLTLRKAIVLTVVLGLLVPVLLISGYSWLRQYTDGIQRQTEEMLRQNADILSNGMQEPLWNINQESGNALVEAMMLRNEDIIRIEVRDSALGLFVAGQRPPPPGGRSFATEQPVVYNGTTIGSVKVEVSSERLRQQMTSELLGSIAAVLAQAAVSIALILVLLEKRLVRPLHKLGMGAERLANRELETPFSWQRLDEIGLLGRRLEDTRLSLRRVFAELDHKNRELEEDIDKRKRVEQELHEREERYRALVERSPIAIIEWDAGSRVAEWNDAAEKIFGYPREHAMGRHASFIIADGGQEGVDVRFRRWLENGVGSRYVAENRRADGRVIACQWSHARITGESGRPDRLLSIAEDITEKRRAEEALSLSEAKFAAAFQSNPDSVSLARVADGVLIDVNQTFERLTGYRRDEVVGKTAIGLGLWAEPRQRTVLFHQLAAQRTVRNHEWQMRTKHGHLRRCLTNASVFEVGGESFMLAVIRDVTDQRLLEEQKAEADRVLLRLAQGTRDIAGEAFFDLLVADLASALRADCAFIALRDRTDQAGLSTIAAHLRGESVPNFSYASRGTPCERALGGDITLTEGSPRHRFPEGAPLADSDWQSYAGAPLRDAAGNTIGVLAVMHVDHLGNPDLVRSLLQVFSERASAELERNRAESEILELNAHLEHRVVARTEELQQANRELAATLETLHMAQEELVRSEKLAALGSLVAGIAHELNTPIGNSLMVASTLADQARALSASYDANSLKRSSLEAYIGDARTAGEILLRNLQRAADLVAGFKQVAVDQTSSQRRKFLVAELVSEIMLTLWPTLKKTNVAVRHEIPASLQMDSYPGPLGQVLTNLVNNALLHAFGDRASGAVLISATAENGWVELVVRDDGAGIPAANLNRIFDPFFTTRLGAGGSGLGLHITHNIVTGVLGGRIRVQSEPGNGSAFILSLPMLAPMRKSEDETLPASA</sequence>
<dbReference type="SMART" id="SM00065">
    <property type="entry name" value="GAF"/>
    <property type="match status" value="1"/>
</dbReference>
<dbReference type="PANTHER" id="PTHR43065">
    <property type="entry name" value="SENSOR HISTIDINE KINASE"/>
    <property type="match status" value="1"/>
</dbReference>
<evidence type="ECO:0000256" key="2">
    <source>
        <dbReference type="ARBA" id="ARBA00004370"/>
    </source>
</evidence>
<dbReference type="SUPFAM" id="SSF55874">
    <property type="entry name" value="ATPase domain of HSP90 chaperone/DNA topoisomerase II/histidine kinase"/>
    <property type="match status" value="1"/>
</dbReference>
<keyword evidence="11" id="KW-1133">Transmembrane helix</keyword>
<keyword evidence="5" id="KW-0808">Transferase</keyword>
<keyword evidence="6" id="KW-0547">Nucleotide-binding</keyword>
<evidence type="ECO:0000256" key="7">
    <source>
        <dbReference type="ARBA" id="ARBA00022777"/>
    </source>
</evidence>
<accession>A0ABQ4Q5D3</accession>
<dbReference type="Proteomes" id="UP000887222">
    <property type="component" value="Unassembled WGS sequence"/>
</dbReference>
<keyword evidence="7" id="KW-0418">Kinase</keyword>
<dbReference type="Gene3D" id="6.10.340.10">
    <property type="match status" value="1"/>
</dbReference>
<keyword evidence="11" id="KW-0812">Transmembrane</keyword>
<dbReference type="SMART" id="SM00091">
    <property type="entry name" value="PAS"/>
    <property type="match status" value="2"/>
</dbReference>
<dbReference type="Gene3D" id="3.30.565.10">
    <property type="entry name" value="Histidine kinase-like ATPase, C-terminal domain"/>
    <property type="match status" value="1"/>
</dbReference>
<dbReference type="InterPro" id="IPR000014">
    <property type="entry name" value="PAS"/>
</dbReference>
<dbReference type="Gene3D" id="3.30.450.20">
    <property type="entry name" value="PAS domain"/>
    <property type="match status" value="2"/>
</dbReference>
<evidence type="ECO:0000256" key="3">
    <source>
        <dbReference type="ARBA" id="ARBA00012438"/>
    </source>
</evidence>
<proteinExistence type="predicted"/>
<dbReference type="PROSITE" id="PS50113">
    <property type="entry name" value="PAC"/>
    <property type="match status" value="1"/>
</dbReference>
<feature type="domain" description="PAC" evidence="14">
    <location>
        <begin position="317"/>
        <end position="373"/>
    </location>
</feature>
<evidence type="ECO:0000256" key="8">
    <source>
        <dbReference type="ARBA" id="ARBA00022840"/>
    </source>
</evidence>
<feature type="transmembrane region" description="Helical" evidence="11">
    <location>
        <begin position="12"/>
        <end position="34"/>
    </location>
</feature>
<keyword evidence="8" id="KW-0067">ATP-binding</keyword>
<dbReference type="SUPFAM" id="SSF55781">
    <property type="entry name" value="GAF domain-like"/>
    <property type="match status" value="1"/>
</dbReference>
<dbReference type="SMART" id="SM00086">
    <property type="entry name" value="PAC"/>
    <property type="match status" value="2"/>
</dbReference>
<evidence type="ECO:0000259" key="14">
    <source>
        <dbReference type="PROSITE" id="PS50113"/>
    </source>
</evidence>
<feature type="domain" description="Histidine kinase" evidence="12">
    <location>
        <begin position="713"/>
        <end position="944"/>
    </location>
</feature>
<dbReference type="InterPro" id="IPR013767">
    <property type="entry name" value="PAS_fold"/>
</dbReference>
<keyword evidence="10" id="KW-0175">Coiled coil</keyword>
<dbReference type="Gene3D" id="1.10.287.130">
    <property type="match status" value="1"/>
</dbReference>
<evidence type="ECO:0000313" key="16">
    <source>
        <dbReference type="EMBL" id="GIZ52398.1"/>
    </source>
</evidence>
<dbReference type="InterPro" id="IPR036890">
    <property type="entry name" value="HATPase_C_sf"/>
</dbReference>
<dbReference type="NCBIfam" id="TIGR00229">
    <property type="entry name" value="sensory_box"/>
    <property type="match status" value="2"/>
</dbReference>
<dbReference type="SUPFAM" id="SSF55785">
    <property type="entry name" value="PYP-like sensor domain (PAS domain)"/>
    <property type="match status" value="2"/>
</dbReference>
<evidence type="ECO:0000259" key="15">
    <source>
        <dbReference type="PROSITE" id="PS50885"/>
    </source>
</evidence>
<dbReference type="Pfam" id="PF02518">
    <property type="entry name" value="HATPase_c"/>
    <property type="match status" value="1"/>
</dbReference>
<dbReference type="InterPro" id="IPR035965">
    <property type="entry name" value="PAS-like_dom_sf"/>
</dbReference>
<dbReference type="SUPFAM" id="SSF47384">
    <property type="entry name" value="Homodimeric domain of signal transducing histidine kinase"/>
    <property type="match status" value="1"/>
</dbReference>
<dbReference type="Pfam" id="PF01590">
    <property type="entry name" value="GAF"/>
    <property type="match status" value="1"/>
</dbReference>
<evidence type="ECO:0000256" key="4">
    <source>
        <dbReference type="ARBA" id="ARBA00022553"/>
    </source>
</evidence>
<feature type="coiled-coil region" evidence="10">
    <location>
        <begin position="214"/>
        <end position="258"/>
    </location>
</feature>
<comment type="caution">
    <text evidence="16">The sequence shown here is derived from an EMBL/GenBank/DDBJ whole genome shotgun (WGS) entry which is preliminary data.</text>
</comment>
<dbReference type="InterPro" id="IPR003018">
    <property type="entry name" value="GAF"/>
</dbReference>
<name>A0ABQ4Q5D3_9BURK</name>
<dbReference type="EC" id="2.7.13.3" evidence="3"/>
<evidence type="ECO:0000256" key="5">
    <source>
        <dbReference type="ARBA" id="ARBA00022679"/>
    </source>
</evidence>
<keyword evidence="4" id="KW-0597">Phosphoprotein</keyword>
<feature type="domain" description="PAS" evidence="13">
    <location>
        <begin position="248"/>
        <end position="293"/>
    </location>
</feature>
<evidence type="ECO:0000259" key="13">
    <source>
        <dbReference type="PROSITE" id="PS50112"/>
    </source>
</evidence>
<dbReference type="PRINTS" id="PR00344">
    <property type="entry name" value="BCTRLSENSOR"/>
</dbReference>
<dbReference type="PANTHER" id="PTHR43065:SF42">
    <property type="entry name" value="TWO-COMPONENT SENSOR PPRA"/>
    <property type="match status" value="1"/>
</dbReference>
<keyword evidence="9" id="KW-0902">Two-component regulatory system</keyword>
<evidence type="ECO:0000256" key="1">
    <source>
        <dbReference type="ARBA" id="ARBA00000085"/>
    </source>
</evidence>
<organism evidence="16 17">
    <name type="scientific">Noviherbaspirillum aridicola</name>
    <dbReference type="NCBI Taxonomy" id="2849687"/>
    <lineage>
        <taxon>Bacteria</taxon>
        <taxon>Pseudomonadati</taxon>
        <taxon>Pseudomonadota</taxon>
        <taxon>Betaproteobacteria</taxon>
        <taxon>Burkholderiales</taxon>
        <taxon>Oxalobacteraceae</taxon>
        <taxon>Noviherbaspirillum</taxon>
    </lineage>
</organism>
<evidence type="ECO:0000313" key="17">
    <source>
        <dbReference type="Proteomes" id="UP000887222"/>
    </source>
</evidence>
<dbReference type="Pfam" id="PF00989">
    <property type="entry name" value="PAS"/>
    <property type="match status" value="1"/>
</dbReference>
<dbReference type="CDD" id="cd00130">
    <property type="entry name" value="PAS"/>
    <property type="match status" value="2"/>
</dbReference>
<dbReference type="SMART" id="SM00387">
    <property type="entry name" value="HATPase_c"/>
    <property type="match status" value="1"/>
</dbReference>
<dbReference type="Pfam" id="PF08448">
    <property type="entry name" value="PAS_4"/>
    <property type="match status" value="1"/>
</dbReference>
<dbReference type="InterPro" id="IPR003594">
    <property type="entry name" value="HATPase_dom"/>
</dbReference>
<dbReference type="InterPro" id="IPR005467">
    <property type="entry name" value="His_kinase_dom"/>
</dbReference>
<evidence type="ECO:0000259" key="12">
    <source>
        <dbReference type="PROSITE" id="PS50109"/>
    </source>
</evidence>
<dbReference type="PROSITE" id="PS50885">
    <property type="entry name" value="HAMP"/>
    <property type="match status" value="1"/>
</dbReference>
<comment type="subcellular location">
    <subcellularLocation>
        <location evidence="2">Membrane</location>
    </subcellularLocation>
</comment>
<dbReference type="PROSITE" id="PS50112">
    <property type="entry name" value="PAS"/>
    <property type="match status" value="2"/>
</dbReference>
<dbReference type="InterPro" id="IPR004358">
    <property type="entry name" value="Sig_transdc_His_kin-like_C"/>
</dbReference>
<feature type="domain" description="HAMP" evidence="15">
    <location>
        <begin position="170"/>
        <end position="222"/>
    </location>
</feature>
<protein>
    <recommendedName>
        <fullName evidence="3">histidine kinase</fullName>
        <ecNumber evidence="3">2.7.13.3</ecNumber>
    </recommendedName>
</protein>
<feature type="transmembrane region" description="Helical" evidence="11">
    <location>
        <begin position="146"/>
        <end position="168"/>
    </location>
</feature>